<dbReference type="EMBL" id="BK015876">
    <property type="protein sequence ID" value="DAD71085.1"/>
    <property type="molecule type" value="Genomic_DNA"/>
</dbReference>
<proteinExistence type="predicted"/>
<sequence length="92" mass="10835">MQAIFNIFKNLFRALESLILTLVNLIETLHQYSCIWDYKSLKLKMKAQKEILDLVEELGGLDNINQDKEKIKKVLKEVEAWKKAGLDEWVQK</sequence>
<reference evidence="1" key="1">
    <citation type="journal article" date="2021" name="Proc. Natl. Acad. Sci. U.S.A.">
        <title>A Catalog of Tens of Thousands of Viruses from Human Metagenomes Reveals Hidden Associations with Chronic Diseases.</title>
        <authorList>
            <person name="Tisza M.J."/>
            <person name="Buck C.B."/>
        </authorList>
    </citation>
    <scope>NUCLEOTIDE SEQUENCE</scope>
    <source>
        <strain evidence="1">CtiuS14</strain>
    </source>
</reference>
<name>A0A8S5LLY7_9CAUD</name>
<organism evidence="1">
    <name type="scientific">Podoviridae sp. ctiuS14</name>
    <dbReference type="NCBI Taxonomy" id="2827620"/>
    <lineage>
        <taxon>Viruses</taxon>
        <taxon>Duplodnaviria</taxon>
        <taxon>Heunggongvirae</taxon>
        <taxon>Uroviricota</taxon>
        <taxon>Caudoviricetes</taxon>
    </lineage>
</organism>
<accession>A0A8S5LLY7</accession>
<evidence type="ECO:0000313" key="1">
    <source>
        <dbReference type="EMBL" id="DAD71085.1"/>
    </source>
</evidence>
<protein>
    <submittedName>
        <fullName evidence="1">Uncharacterized protein</fullName>
    </submittedName>
</protein>